<feature type="non-terminal residue" evidence="2">
    <location>
        <position position="1"/>
    </location>
</feature>
<feature type="compositionally biased region" description="Basic residues" evidence="1">
    <location>
        <begin position="44"/>
        <end position="65"/>
    </location>
</feature>
<name>A0A6J4SYV6_9ACTN</name>
<keyword evidence="2" id="KW-0808">Transferase</keyword>
<dbReference type="GO" id="GO:0016992">
    <property type="term" value="F:lipoate synthase activity"/>
    <property type="evidence" value="ECO:0007669"/>
    <property type="project" value="UniProtKB-EC"/>
</dbReference>
<gene>
    <name evidence="2" type="ORF">AVDCRST_MAG45-1802</name>
</gene>
<dbReference type="EMBL" id="CADCVU010000153">
    <property type="protein sequence ID" value="CAA9509319.1"/>
    <property type="molecule type" value="Genomic_DNA"/>
</dbReference>
<evidence type="ECO:0000313" key="2">
    <source>
        <dbReference type="EMBL" id="CAA9509319.1"/>
    </source>
</evidence>
<evidence type="ECO:0000256" key="1">
    <source>
        <dbReference type="SAM" id="MobiDB-lite"/>
    </source>
</evidence>
<sequence length="291" mass="31724">PPLPRAQAAVVQGPRPGRRALPRAQANDRRAGAQHGLRGGGVPQHRRVLGARHRHLHDPRRHLHPPLRLLQRADRQADPQRSARAASCRPVGQEDGAPPRRGHQRRPRRPARPRLARVRGDDPLDPKALARHQGRGADARLSRPGDAAGPGDRRAPRRVQPQRRDRAAPLPAGPPRLEVPALLPRPSQRQADGRRRGGHEVGADDRPRGDDGGARRDLRGTARARRPGPHRGPVPAPDREPPAGRALLAPRRVRRARAQGLRAGVRVGGRRSARALELSRRADPRAGGGAL</sequence>
<reference evidence="2" key="1">
    <citation type="submission" date="2020-02" db="EMBL/GenBank/DDBJ databases">
        <authorList>
            <person name="Meier V. D."/>
        </authorList>
    </citation>
    <scope>NUCLEOTIDE SEQUENCE</scope>
    <source>
        <strain evidence="2">AVDCRST_MAG45</strain>
    </source>
</reference>
<feature type="compositionally biased region" description="Basic residues" evidence="1">
    <location>
        <begin position="100"/>
        <end position="117"/>
    </location>
</feature>
<feature type="region of interest" description="Disordered" evidence="1">
    <location>
        <begin position="1"/>
        <end position="291"/>
    </location>
</feature>
<organism evidence="2">
    <name type="scientific">uncultured Solirubrobacterales bacterium</name>
    <dbReference type="NCBI Taxonomy" id="768556"/>
    <lineage>
        <taxon>Bacteria</taxon>
        <taxon>Bacillati</taxon>
        <taxon>Actinomycetota</taxon>
        <taxon>Thermoleophilia</taxon>
        <taxon>Solirubrobacterales</taxon>
        <taxon>environmental samples</taxon>
    </lineage>
</organism>
<protein>
    <submittedName>
        <fullName evidence="2">Lipoyl synthase</fullName>
        <ecNumber evidence="2">2.8.1.8</ecNumber>
    </submittedName>
</protein>
<dbReference type="AlphaFoldDB" id="A0A6J4SYV6"/>
<dbReference type="EC" id="2.8.1.8" evidence="2"/>
<accession>A0A6J4SYV6</accession>
<feature type="non-terminal residue" evidence="2">
    <location>
        <position position="291"/>
    </location>
</feature>
<proteinExistence type="predicted"/>
<feature type="compositionally biased region" description="Basic and acidic residues" evidence="1">
    <location>
        <begin position="191"/>
        <end position="220"/>
    </location>
</feature>